<sequence length="56" mass="6339">MNIAHSTSMEYRLVRRAQIICLANQGVALKDIEEAGYGQTRTIRTWIEPLRPVPGN</sequence>
<accession>A0A9E2BJ23</accession>
<evidence type="ECO:0000313" key="1">
    <source>
        <dbReference type="EMBL" id="MBT9146017.1"/>
    </source>
</evidence>
<gene>
    <name evidence="1" type="ORF">DDT42_01896</name>
</gene>
<protein>
    <submittedName>
        <fullName evidence="1">Uncharacterized protein</fullName>
    </submittedName>
</protein>
<reference evidence="1 2" key="1">
    <citation type="journal article" date="2021" name="bioRxiv">
        <title>Unique metabolic strategies in Hadean analogues reveal hints for primordial physiology.</title>
        <authorList>
            <person name="Nobu M.K."/>
            <person name="Nakai R."/>
            <person name="Tamazawa S."/>
            <person name="Mori H."/>
            <person name="Toyoda A."/>
            <person name="Ijiri A."/>
            <person name="Suzuki S."/>
            <person name="Kurokawa K."/>
            <person name="Kamagata Y."/>
            <person name="Tamaki H."/>
        </authorList>
    </citation>
    <scope>NUCLEOTIDE SEQUENCE [LARGE SCALE GENOMIC DNA]</scope>
    <source>
        <strain evidence="1">BS525</strain>
    </source>
</reference>
<organism evidence="1 2">
    <name type="scientific">Psychracetigena formicireducens</name>
    <dbReference type="NCBI Taxonomy" id="2986056"/>
    <lineage>
        <taxon>Bacteria</taxon>
        <taxon>Bacillati</taxon>
        <taxon>Candidatus Lithacetigenota</taxon>
        <taxon>Candidatus Psychracetigena</taxon>
    </lineage>
</organism>
<dbReference type="AlphaFoldDB" id="A0A9E2BJ23"/>
<evidence type="ECO:0000313" key="2">
    <source>
        <dbReference type="Proteomes" id="UP000811545"/>
    </source>
</evidence>
<name>A0A9E2BJ23_PSYF1</name>
<comment type="caution">
    <text evidence="1">The sequence shown here is derived from an EMBL/GenBank/DDBJ whole genome shotgun (WGS) entry which is preliminary data.</text>
</comment>
<proteinExistence type="predicted"/>
<dbReference type="Proteomes" id="UP000811545">
    <property type="component" value="Unassembled WGS sequence"/>
</dbReference>
<dbReference type="EMBL" id="QLTW01000270">
    <property type="protein sequence ID" value="MBT9146017.1"/>
    <property type="molecule type" value="Genomic_DNA"/>
</dbReference>